<dbReference type="GO" id="GO:1903600">
    <property type="term" value="C:glutaminase complex"/>
    <property type="evidence" value="ECO:0007669"/>
    <property type="project" value="TreeGrafter"/>
</dbReference>
<sequence length="237" mass="24711">MASSSPSPSSGVRIGVLAVQGDVREHIRTIESLGGTATAVRRPSELEGIDGIIIPGGESTTIDKLTRAFDLAEPLRARILGGLPAYGSCAGMIMLADVIADPSTDRQGNPQQTLGGLDIVVRRNAFGRQRESFETDLAFTGLADTAGAGGNDPVRAVFIRAPWVEKVGPSVEVLAEVPAPETPPPGGSSDGGPEKSGAVARIVAVRSGNLLATSFHPEVTGERRVHELFIRMIRGEA</sequence>
<feature type="binding site" evidence="7 9">
    <location>
        <begin position="159"/>
        <end position="160"/>
    </location>
    <ligand>
        <name>L-glutamine</name>
        <dbReference type="ChEBI" id="CHEBI:58359"/>
    </ligand>
</feature>
<dbReference type="EC" id="4.3.3.6" evidence="7"/>
<comment type="catalytic activity">
    <reaction evidence="7">
        <text>aldehydo-D-ribose 5-phosphate + D-glyceraldehyde 3-phosphate + L-glutamine = pyridoxal 5'-phosphate + L-glutamate + phosphate + 3 H2O + H(+)</text>
        <dbReference type="Rhea" id="RHEA:31507"/>
        <dbReference type="ChEBI" id="CHEBI:15377"/>
        <dbReference type="ChEBI" id="CHEBI:15378"/>
        <dbReference type="ChEBI" id="CHEBI:29985"/>
        <dbReference type="ChEBI" id="CHEBI:43474"/>
        <dbReference type="ChEBI" id="CHEBI:58273"/>
        <dbReference type="ChEBI" id="CHEBI:58359"/>
        <dbReference type="ChEBI" id="CHEBI:59776"/>
        <dbReference type="ChEBI" id="CHEBI:597326"/>
        <dbReference type="EC" id="4.3.3.6"/>
    </reaction>
</comment>
<keyword evidence="3 7" id="KW-0663">Pyridoxal phosphate</keyword>
<dbReference type="AlphaFoldDB" id="A0A4R5TRY2"/>
<keyword evidence="11" id="KW-1185">Reference proteome</keyword>
<dbReference type="GO" id="GO:0005829">
    <property type="term" value="C:cytosol"/>
    <property type="evidence" value="ECO:0007669"/>
    <property type="project" value="TreeGrafter"/>
</dbReference>
<dbReference type="Pfam" id="PF01174">
    <property type="entry name" value="SNO"/>
    <property type="match status" value="1"/>
</dbReference>
<dbReference type="InterPro" id="IPR029062">
    <property type="entry name" value="Class_I_gatase-like"/>
</dbReference>
<keyword evidence="4 7" id="KW-0315">Glutamine amidotransferase</keyword>
<accession>A0A4R5TRY2</accession>
<dbReference type="SUPFAM" id="SSF52317">
    <property type="entry name" value="Class I glutamine amidotransferase-like"/>
    <property type="match status" value="1"/>
</dbReference>
<dbReference type="PROSITE" id="PS51130">
    <property type="entry name" value="PDXT_SNO_2"/>
    <property type="match status" value="1"/>
</dbReference>
<evidence type="ECO:0000256" key="4">
    <source>
        <dbReference type="ARBA" id="ARBA00022962"/>
    </source>
</evidence>
<dbReference type="GO" id="GO:0006543">
    <property type="term" value="P:L-glutamine catabolic process"/>
    <property type="evidence" value="ECO:0007669"/>
    <property type="project" value="UniProtKB-UniRule"/>
</dbReference>
<dbReference type="GO" id="GO:0042823">
    <property type="term" value="P:pyridoxal phosphate biosynthetic process"/>
    <property type="evidence" value="ECO:0007669"/>
    <property type="project" value="UniProtKB-UniRule"/>
</dbReference>
<dbReference type="GO" id="GO:0004359">
    <property type="term" value="F:glutaminase activity"/>
    <property type="evidence" value="ECO:0007669"/>
    <property type="project" value="UniProtKB-UniRule"/>
</dbReference>
<comment type="similarity">
    <text evidence="1 7">Belongs to the glutaminase PdxT/SNO family.</text>
</comment>
<evidence type="ECO:0000256" key="5">
    <source>
        <dbReference type="ARBA" id="ARBA00023239"/>
    </source>
</evidence>
<dbReference type="Gene3D" id="3.40.50.880">
    <property type="match status" value="1"/>
</dbReference>
<comment type="catalytic activity">
    <reaction evidence="6 7">
        <text>L-glutamine + H2O = L-glutamate + NH4(+)</text>
        <dbReference type="Rhea" id="RHEA:15889"/>
        <dbReference type="ChEBI" id="CHEBI:15377"/>
        <dbReference type="ChEBI" id="CHEBI:28938"/>
        <dbReference type="ChEBI" id="CHEBI:29985"/>
        <dbReference type="ChEBI" id="CHEBI:58359"/>
        <dbReference type="EC" id="3.5.1.2"/>
    </reaction>
</comment>
<dbReference type="Proteomes" id="UP000295411">
    <property type="component" value="Unassembled WGS sequence"/>
</dbReference>
<organism evidence="10 11">
    <name type="scientific">Arthrobacter crusticola</name>
    <dbReference type="NCBI Taxonomy" id="2547960"/>
    <lineage>
        <taxon>Bacteria</taxon>
        <taxon>Bacillati</taxon>
        <taxon>Actinomycetota</taxon>
        <taxon>Actinomycetes</taxon>
        <taxon>Micrococcales</taxon>
        <taxon>Micrococcaceae</taxon>
        <taxon>Arthrobacter</taxon>
    </lineage>
</organism>
<dbReference type="UniPathway" id="UPA00245"/>
<feature type="binding site" evidence="7 9">
    <location>
        <position position="123"/>
    </location>
    <ligand>
        <name>L-glutamine</name>
        <dbReference type="ChEBI" id="CHEBI:58359"/>
    </ligand>
</feature>
<proteinExistence type="inferred from homology"/>
<dbReference type="OrthoDB" id="9810320at2"/>
<dbReference type="GO" id="GO:0036381">
    <property type="term" value="F:pyridoxal 5'-phosphate synthase (glutamine hydrolysing) activity"/>
    <property type="evidence" value="ECO:0007669"/>
    <property type="project" value="UniProtKB-UniRule"/>
</dbReference>
<evidence type="ECO:0000256" key="3">
    <source>
        <dbReference type="ARBA" id="ARBA00022898"/>
    </source>
</evidence>
<comment type="pathway">
    <text evidence="7">Cofactor biosynthesis; pyridoxal 5'-phosphate biosynthesis.</text>
</comment>
<feature type="active site" description="Nucleophile" evidence="7 8">
    <location>
        <position position="89"/>
    </location>
</feature>
<dbReference type="PROSITE" id="PS51273">
    <property type="entry name" value="GATASE_TYPE_1"/>
    <property type="match status" value="1"/>
</dbReference>
<comment type="subunit">
    <text evidence="7">In the presence of PdxS, forms a dodecamer of heterodimers. Only shows activity in the heterodimer.</text>
</comment>
<dbReference type="EMBL" id="SMTK01000005">
    <property type="protein sequence ID" value="TDK23997.1"/>
    <property type="molecule type" value="Genomic_DNA"/>
</dbReference>
<dbReference type="CDD" id="cd01749">
    <property type="entry name" value="GATase1_PB"/>
    <property type="match status" value="1"/>
</dbReference>
<evidence type="ECO:0000256" key="8">
    <source>
        <dbReference type="PIRSR" id="PIRSR005639-1"/>
    </source>
</evidence>
<name>A0A4R5TRY2_9MICC</name>
<protein>
    <recommendedName>
        <fullName evidence="7">Pyridoxal 5'-phosphate synthase subunit PdxT</fullName>
        <ecNumber evidence="7">4.3.3.6</ecNumber>
    </recommendedName>
    <alternativeName>
        <fullName evidence="7">Pdx2</fullName>
    </alternativeName>
    <alternativeName>
        <fullName evidence="7">Pyridoxal 5'-phosphate synthase glutaminase subunit</fullName>
        <ecNumber evidence="7">3.5.1.2</ecNumber>
    </alternativeName>
</protein>
<evidence type="ECO:0000256" key="9">
    <source>
        <dbReference type="PIRSR" id="PIRSR005639-2"/>
    </source>
</evidence>
<comment type="function">
    <text evidence="7">Catalyzes the hydrolysis of glutamine to glutamate and ammonia as part of the biosynthesis of pyridoxal 5'-phosphate. The resulting ammonia molecule is channeled to the active site of PdxS.</text>
</comment>
<comment type="caution">
    <text evidence="10">The sequence shown here is derived from an EMBL/GenBank/DDBJ whole genome shotgun (WGS) entry which is preliminary data.</text>
</comment>
<evidence type="ECO:0000256" key="1">
    <source>
        <dbReference type="ARBA" id="ARBA00008345"/>
    </source>
</evidence>
<dbReference type="PANTHER" id="PTHR31559:SF0">
    <property type="entry name" value="PYRIDOXAL 5'-PHOSPHATE SYNTHASE SUBUNIT SNO1-RELATED"/>
    <property type="match status" value="1"/>
</dbReference>
<dbReference type="RefSeq" id="WP_133404682.1">
    <property type="nucleotide sequence ID" value="NZ_SMTK01000005.1"/>
</dbReference>
<dbReference type="PANTHER" id="PTHR31559">
    <property type="entry name" value="PYRIDOXAL 5'-PHOSPHATE SYNTHASE SUBUNIT SNO"/>
    <property type="match status" value="1"/>
</dbReference>
<dbReference type="PIRSF" id="PIRSF005639">
    <property type="entry name" value="Glut_amidoT_SNO"/>
    <property type="match status" value="1"/>
</dbReference>
<feature type="active site" description="Charge relay system" evidence="7 8">
    <location>
        <position position="218"/>
    </location>
</feature>
<gene>
    <name evidence="7 10" type="primary">pdxT</name>
    <name evidence="10" type="ORF">E2F48_14510</name>
</gene>
<evidence type="ECO:0000256" key="7">
    <source>
        <dbReference type="HAMAP-Rule" id="MF_01615"/>
    </source>
</evidence>
<dbReference type="GO" id="GO:0008614">
    <property type="term" value="P:pyridoxine metabolic process"/>
    <property type="evidence" value="ECO:0007669"/>
    <property type="project" value="TreeGrafter"/>
</dbReference>
<dbReference type="PROSITE" id="PS01236">
    <property type="entry name" value="PDXT_SNO_1"/>
    <property type="match status" value="1"/>
</dbReference>
<feature type="binding site" evidence="7 9">
    <location>
        <begin position="57"/>
        <end position="59"/>
    </location>
    <ligand>
        <name>L-glutamine</name>
        <dbReference type="ChEBI" id="CHEBI:58359"/>
    </ligand>
</feature>
<dbReference type="EC" id="3.5.1.2" evidence="7"/>
<dbReference type="HAMAP" id="MF_01615">
    <property type="entry name" value="PdxT"/>
    <property type="match status" value="1"/>
</dbReference>
<keyword evidence="2 7" id="KW-0378">Hydrolase</keyword>
<dbReference type="NCBIfam" id="TIGR03800">
    <property type="entry name" value="PLP_synth_Pdx2"/>
    <property type="match status" value="1"/>
</dbReference>
<evidence type="ECO:0000256" key="2">
    <source>
        <dbReference type="ARBA" id="ARBA00022801"/>
    </source>
</evidence>
<keyword evidence="5 7" id="KW-0456">Lyase</keyword>
<dbReference type="InterPro" id="IPR002161">
    <property type="entry name" value="PdxT/SNO"/>
</dbReference>
<feature type="active site" description="Charge relay system" evidence="7 8">
    <location>
        <position position="216"/>
    </location>
</feature>
<dbReference type="InterPro" id="IPR021196">
    <property type="entry name" value="PdxT/SNO_CS"/>
</dbReference>
<reference evidence="10 11" key="1">
    <citation type="submission" date="2019-03" db="EMBL/GenBank/DDBJ databases">
        <title>Arthrobacter sp. nov., an bacterium isolated from biocrust in Mu Us Desert.</title>
        <authorList>
            <person name="Lixiong L."/>
        </authorList>
    </citation>
    <scope>NUCLEOTIDE SEQUENCE [LARGE SCALE GENOMIC DNA]</scope>
    <source>
        <strain evidence="10 11">SLN-3</strain>
    </source>
</reference>
<evidence type="ECO:0000313" key="10">
    <source>
        <dbReference type="EMBL" id="TDK23997.1"/>
    </source>
</evidence>
<evidence type="ECO:0000256" key="6">
    <source>
        <dbReference type="ARBA" id="ARBA00049534"/>
    </source>
</evidence>
<evidence type="ECO:0000313" key="11">
    <source>
        <dbReference type="Proteomes" id="UP000295411"/>
    </source>
</evidence>